<dbReference type="PANTHER" id="PTHR23292:SF6">
    <property type="entry name" value="FI16602P1-RELATED"/>
    <property type="match status" value="1"/>
</dbReference>
<evidence type="ECO:0000256" key="5">
    <source>
        <dbReference type="ARBA" id="ARBA00022723"/>
    </source>
</evidence>
<dbReference type="GeneID" id="20213677"/>
<dbReference type="SMART" id="SM00714">
    <property type="entry name" value="LITAF"/>
    <property type="match status" value="1"/>
</dbReference>
<dbReference type="InParanoid" id="T1FXX9"/>
<dbReference type="InterPro" id="IPR037519">
    <property type="entry name" value="LITAF_fam"/>
</dbReference>
<evidence type="ECO:0000313" key="11">
    <source>
        <dbReference type="EnsemblMetazoa" id="HelroP64675"/>
    </source>
</evidence>
<accession>T1FXX9</accession>
<feature type="transmembrane region" description="Helical" evidence="8">
    <location>
        <begin position="72"/>
        <end position="95"/>
    </location>
</feature>
<dbReference type="PANTHER" id="PTHR23292">
    <property type="entry name" value="LIPOPOLYSACCHARIDE-INDUCED TUMOR NECROSIS FACTOR-ALPHA FACTOR"/>
    <property type="match status" value="1"/>
</dbReference>
<proteinExistence type="inferred from homology"/>
<dbReference type="Pfam" id="PF10601">
    <property type="entry name" value="zf-LITAF-like"/>
    <property type="match status" value="1"/>
</dbReference>
<protein>
    <recommendedName>
        <fullName evidence="9">LITAF domain-containing protein</fullName>
    </recommendedName>
</protein>
<evidence type="ECO:0000256" key="6">
    <source>
        <dbReference type="ARBA" id="ARBA00022833"/>
    </source>
</evidence>
<comment type="subcellular location">
    <subcellularLocation>
        <location evidence="2">Endosome membrane</location>
        <topology evidence="2">Peripheral membrane protein</topology>
    </subcellularLocation>
    <subcellularLocation>
        <location evidence="1">Late endosome membrane</location>
    </subcellularLocation>
    <subcellularLocation>
        <location evidence="3">Lysosome membrane</location>
        <topology evidence="3">Peripheral membrane protein</topology>
        <orientation evidence="3">Cytoplasmic side</orientation>
    </subcellularLocation>
</comment>
<evidence type="ECO:0000259" key="9">
    <source>
        <dbReference type="PROSITE" id="PS51837"/>
    </source>
</evidence>
<dbReference type="AlphaFoldDB" id="T1FXX9"/>
<evidence type="ECO:0000313" key="12">
    <source>
        <dbReference type="Proteomes" id="UP000015101"/>
    </source>
</evidence>
<feature type="domain" description="LITAF" evidence="9">
    <location>
        <begin position="35"/>
        <end position="119"/>
    </location>
</feature>
<evidence type="ECO:0000313" key="10">
    <source>
        <dbReference type="EMBL" id="ESO06655.1"/>
    </source>
</evidence>
<dbReference type="EMBL" id="AMQM01000665">
    <property type="status" value="NOT_ANNOTATED_CDS"/>
    <property type="molecule type" value="Genomic_DNA"/>
</dbReference>
<reference evidence="12" key="1">
    <citation type="submission" date="2012-12" db="EMBL/GenBank/DDBJ databases">
        <authorList>
            <person name="Hellsten U."/>
            <person name="Grimwood J."/>
            <person name="Chapman J.A."/>
            <person name="Shapiro H."/>
            <person name="Aerts A."/>
            <person name="Otillar R.P."/>
            <person name="Terry A.Y."/>
            <person name="Boore J.L."/>
            <person name="Simakov O."/>
            <person name="Marletaz F."/>
            <person name="Cho S.-J."/>
            <person name="Edsinger-Gonzales E."/>
            <person name="Havlak P."/>
            <person name="Kuo D.-H."/>
            <person name="Larsson T."/>
            <person name="Lv J."/>
            <person name="Arendt D."/>
            <person name="Savage R."/>
            <person name="Osoegawa K."/>
            <person name="de Jong P."/>
            <person name="Lindberg D.R."/>
            <person name="Seaver E.C."/>
            <person name="Weisblat D.A."/>
            <person name="Putnam N.H."/>
            <person name="Grigoriev I.V."/>
            <person name="Rokhsar D.S."/>
        </authorList>
    </citation>
    <scope>NUCLEOTIDE SEQUENCE</scope>
</reference>
<keyword evidence="8" id="KW-0812">Transmembrane</keyword>
<dbReference type="HOGENOM" id="CLU_095549_2_1_1"/>
<evidence type="ECO:0000256" key="8">
    <source>
        <dbReference type="SAM" id="Phobius"/>
    </source>
</evidence>
<gene>
    <name evidence="11" type="primary">20213677</name>
    <name evidence="10" type="ORF">HELRODRAFT_64675</name>
</gene>
<dbReference type="STRING" id="6412.T1FXX9"/>
<organism evidence="11 12">
    <name type="scientific">Helobdella robusta</name>
    <name type="common">Californian leech</name>
    <dbReference type="NCBI Taxonomy" id="6412"/>
    <lineage>
        <taxon>Eukaryota</taxon>
        <taxon>Metazoa</taxon>
        <taxon>Spiralia</taxon>
        <taxon>Lophotrochozoa</taxon>
        <taxon>Annelida</taxon>
        <taxon>Clitellata</taxon>
        <taxon>Hirudinea</taxon>
        <taxon>Rhynchobdellida</taxon>
        <taxon>Glossiphoniidae</taxon>
        <taxon>Helobdella</taxon>
    </lineage>
</organism>
<dbReference type="EnsemblMetazoa" id="HelroT64675">
    <property type="protein sequence ID" value="HelroP64675"/>
    <property type="gene ID" value="HelroG64675"/>
</dbReference>
<sequence length="120" mass="12734">MPANPPGYAQGTQAGYPPPIAQQIPLTNTYVAANTHTVVVGSALQAPEYPYNTTCPSCNAPILTAAEYKSGALTWIICVVLTLVGCFLGCCLIPFCINSTKDVVHTCPRCNIVVGQHKRI</sequence>
<evidence type="ECO:0000256" key="1">
    <source>
        <dbReference type="ARBA" id="ARBA00004414"/>
    </source>
</evidence>
<evidence type="ECO:0000256" key="4">
    <source>
        <dbReference type="ARBA" id="ARBA00005975"/>
    </source>
</evidence>
<dbReference type="PROSITE" id="PS51837">
    <property type="entry name" value="LITAF"/>
    <property type="match status" value="1"/>
</dbReference>
<dbReference type="Proteomes" id="UP000015101">
    <property type="component" value="Unassembled WGS sequence"/>
</dbReference>
<dbReference type="InterPro" id="IPR006629">
    <property type="entry name" value="LITAF"/>
</dbReference>
<keyword evidence="5" id="KW-0479">Metal-binding</keyword>
<keyword evidence="7 8" id="KW-0472">Membrane</keyword>
<dbReference type="GO" id="GO:0005765">
    <property type="term" value="C:lysosomal membrane"/>
    <property type="evidence" value="ECO:0007669"/>
    <property type="project" value="UniProtKB-SubCell"/>
</dbReference>
<dbReference type="RefSeq" id="XP_009016023.1">
    <property type="nucleotide sequence ID" value="XM_009017775.1"/>
</dbReference>
<keyword evidence="6" id="KW-0862">Zinc</keyword>
<comment type="similarity">
    <text evidence="4">Belongs to the CDIP1/LITAF family.</text>
</comment>
<evidence type="ECO:0000256" key="7">
    <source>
        <dbReference type="ARBA" id="ARBA00023136"/>
    </source>
</evidence>
<dbReference type="OMA" id="HIITCAY"/>
<dbReference type="GO" id="GO:0008270">
    <property type="term" value="F:zinc ion binding"/>
    <property type="evidence" value="ECO:0000318"/>
    <property type="project" value="GO_Central"/>
</dbReference>
<dbReference type="OrthoDB" id="5599753at2759"/>
<dbReference type="GO" id="GO:0031902">
    <property type="term" value="C:late endosome membrane"/>
    <property type="evidence" value="ECO:0007669"/>
    <property type="project" value="UniProtKB-SubCell"/>
</dbReference>
<dbReference type="CTD" id="20213677"/>
<reference evidence="10 12" key="2">
    <citation type="journal article" date="2013" name="Nature">
        <title>Insights into bilaterian evolution from three spiralian genomes.</title>
        <authorList>
            <person name="Simakov O."/>
            <person name="Marletaz F."/>
            <person name="Cho S.J."/>
            <person name="Edsinger-Gonzales E."/>
            <person name="Havlak P."/>
            <person name="Hellsten U."/>
            <person name="Kuo D.H."/>
            <person name="Larsson T."/>
            <person name="Lv J."/>
            <person name="Arendt D."/>
            <person name="Savage R."/>
            <person name="Osoegawa K."/>
            <person name="de Jong P."/>
            <person name="Grimwood J."/>
            <person name="Chapman J.A."/>
            <person name="Shapiro H."/>
            <person name="Aerts A."/>
            <person name="Otillar R.P."/>
            <person name="Terry A.Y."/>
            <person name="Boore J.L."/>
            <person name="Grigoriev I.V."/>
            <person name="Lindberg D.R."/>
            <person name="Seaver E.C."/>
            <person name="Weisblat D.A."/>
            <person name="Putnam N.H."/>
            <person name="Rokhsar D.S."/>
        </authorList>
    </citation>
    <scope>NUCLEOTIDE SEQUENCE</scope>
</reference>
<dbReference type="KEGG" id="hro:HELRODRAFT_64675"/>
<dbReference type="EMBL" id="KB096324">
    <property type="protein sequence ID" value="ESO06655.1"/>
    <property type="molecule type" value="Genomic_DNA"/>
</dbReference>
<keyword evidence="12" id="KW-1185">Reference proteome</keyword>
<dbReference type="eggNOG" id="ENOG502S2GM">
    <property type="taxonomic scope" value="Eukaryota"/>
</dbReference>
<evidence type="ECO:0000256" key="3">
    <source>
        <dbReference type="ARBA" id="ARBA00004630"/>
    </source>
</evidence>
<name>T1FXX9_HELRO</name>
<dbReference type="FunCoup" id="T1FXX9">
    <property type="interactions" value="16"/>
</dbReference>
<evidence type="ECO:0000256" key="2">
    <source>
        <dbReference type="ARBA" id="ARBA00004481"/>
    </source>
</evidence>
<reference evidence="11" key="3">
    <citation type="submission" date="2015-06" db="UniProtKB">
        <authorList>
            <consortium name="EnsemblMetazoa"/>
        </authorList>
    </citation>
    <scope>IDENTIFICATION</scope>
</reference>
<keyword evidence="8" id="KW-1133">Transmembrane helix</keyword>